<evidence type="ECO:0000259" key="8">
    <source>
        <dbReference type="PROSITE" id="PS50893"/>
    </source>
</evidence>
<evidence type="ECO:0000256" key="2">
    <source>
        <dbReference type="ARBA" id="ARBA00022692"/>
    </source>
</evidence>
<keyword evidence="5 7" id="KW-1133">Transmembrane helix</keyword>
<dbReference type="PANTHER" id="PTHR24221:SF654">
    <property type="entry name" value="ATP-BINDING CASSETTE SUB-FAMILY B MEMBER 6"/>
    <property type="match status" value="1"/>
</dbReference>
<reference evidence="11" key="1">
    <citation type="journal article" date="2019" name="Int. J. Syst. Evol. Microbiol.">
        <title>The Global Catalogue of Microorganisms (GCM) 10K type strain sequencing project: providing services to taxonomists for standard genome sequencing and annotation.</title>
        <authorList>
            <consortium name="The Broad Institute Genomics Platform"/>
            <consortium name="The Broad Institute Genome Sequencing Center for Infectious Disease"/>
            <person name="Wu L."/>
            <person name="Ma J."/>
        </authorList>
    </citation>
    <scope>NUCLEOTIDE SEQUENCE [LARGE SCALE GENOMIC DNA]</scope>
    <source>
        <strain evidence="11">NBRC 113072</strain>
    </source>
</reference>
<dbReference type="PROSITE" id="PS50929">
    <property type="entry name" value="ABC_TM1F"/>
    <property type="match status" value="1"/>
</dbReference>
<evidence type="ECO:0000256" key="5">
    <source>
        <dbReference type="ARBA" id="ARBA00022989"/>
    </source>
</evidence>
<protein>
    <submittedName>
        <fullName evidence="10">ABC transporter</fullName>
    </submittedName>
</protein>
<evidence type="ECO:0000259" key="9">
    <source>
        <dbReference type="PROSITE" id="PS50929"/>
    </source>
</evidence>
<dbReference type="PANTHER" id="PTHR24221">
    <property type="entry name" value="ATP-BINDING CASSETTE SUB-FAMILY B"/>
    <property type="match status" value="1"/>
</dbReference>
<dbReference type="InterPro" id="IPR003439">
    <property type="entry name" value="ABC_transporter-like_ATP-bd"/>
</dbReference>
<organism evidence="10 11">
    <name type="scientific">Mobilicoccus caccae</name>
    <dbReference type="NCBI Taxonomy" id="1859295"/>
    <lineage>
        <taxon>Bacteria</taxon>
        <taxon>Bacillati</taxon>
        <taxon>Actinomycetota</taxon>
        <taxon>Actinomycetes</taxon>
        <taxon>Micrococcales</taxon>
        <taxon>Dermatophilaceae</taxon>
        <taxon>Mobilicoccus</taxon>
    </lineage>
</organism>
<keyword evidence="6 7" id="KW-0472">Membrane</keyword>
<dbReference type="Proteomes" id="UP001157126">
    <property type="component" value="Unassembled WGS sequence"/>
</dbReference>
<proteinExistence type="predicted"/>
<dbReference type="Gene3D" id="3.40.50.300">
    <property type="entry name" value="P-loop containing nucleotide triphosphate hydrolases"/>
    <property type="match status" value="1"/>
</dbReference>
<keyword evidence="2 7" id="KW-0812">Transmembrane</keyword>
<feature type="transmembrane region" description="Helical" evidence="7">
    <location>
        <begin position="68"/>
        <end position="85"/>
    </location>
</feature>
<dbReference type="InterPro" id="IPR027417">
    <property type="entry name" value="P-loop_NTPase"/>
</dbReference>
<feature type="transmembrane region" description="Helical" evidence="7">
    <location>
        <begin position="91"/>
        <end position="109"/>
    </location>
</feature>
<dbReference type="SUPFAM" id="SSF90123">
    <property type="entry name" value="ABC transporter transmembrane region"/>
    <property type="match status" value="1"/>
</dbReference>
<feature type="transmembrane region" description="Helical" evidence="7">
    <location>
        <begin position="202"/>
        <end position="223"/>
    </location>
</feature>
<evidence type="ECO:0000256" key="4">
    <source>
        <dbReference type="ARBA" id="ARBA00022840"/>
    </source>
</evidence>
<evidence type="ECO:0000256" key="1">
    <source>
        <dbReference type="ARBA" id="ARBA00004651"/>
    </source>
</evidence>
<dbReference type="InterPro" id="IPR036640">
    <property type="entry name" value="ABC1_TM_sf"/>
</dbReference>
<feature type="domain" description="ABC transmembrane type-1" evidence="9">
    <location>
        <begin position="1"/>
        <end position="200"/>
    </location>
</feature>
<gene>
    <name evidence="10" type="ORF">GCM10025883_35150</name>
</gene>
<dbReference type="InterPro" id="IPR003593">
    <property type="entry name" value="AAA+_ATPase"/>
</dbReference>
<name>A0ABQ6IU88_9MICO</name>
<dbReference type="PROSITE" id="PS50893">
    <property type="entry name" value="ABC_TRANSPORTER_2"/>
    <property type="match status" value="1"/>
</dbReference>
<feature type="transmembrane region" description="Helical" evidence="7">
    <location>
        <begin position="174"/>
        <end position="196"/>
    </location>
</feature>
<dbReference type="PROSITE" id="PS00211">
    <property type="entry name" value="ABC_TRANSPORTER_1"/>
    <property type="match status" value="1"/>
</dbReference>
<dbReference type="InterPro" id="IPR011527">
    <property type="entry name" value="ABC1_TM_dom"/>
</dbReference>
<dbReference type="Gene3D" id="1.20.1560.10">
    <property type="entry name" value="ABC transporter type 1, transmembrane domain"/>
    <property type="match status" value="1"/>
</dbReference>
<keyword evidence="4" id="KW-0067">ATP-binding</keyword>
<evidence type="ECO:0000256" key="3">
    <source>
        <dbReference type="ARBA" id="ARBA00022741"/>
    </source>
</evidence>
<dbReference type="Pfam" id="PF00664">
    <property type="entry name" value="ABC_membrane"/>
    <property type="match status" value="1"/>
</dbReference>
<comment type="caution">
    <text evidence="10">The sequence shown here is derived from an EMBL/GenBank/DDBJ whole genome shotgun (WGS) entry which is preliminary data.</text>
</comment>
<evidence type="ECO:0000256" key="6">
    <source>
        <dbReference type="ARBA" id="ARBA00023136"/>
    </source>
</evidence>
<dbReference type="InterPro" id="IPR039421">
    <property type="entry name" value="Type_1_exporter"/>
</dbReference>
<evidence type="ECO:0000313" key="11">
    <source>
        <dbReference type="Proteomes" id="UP001157126"/>
    </source>
</evidence>
<feature type="domain" description="ABC transporter" evidence="8">
    <location>
        <begin position="263"/>
        <end position="496"/>
    </location>
</feature>
<dbReference type="Pfam" id="PF00005">
    <property type="entry name" value="ABC_tran"/>
    <property type="match status" value="1"/>
</dbReference>
<dbReference type="EMBL" id="BSUO01000001">
    <property type="protein sequence ID" value="GMA41470.1"/>
    <property type="molecule type" value="Genomic_DNA"/>
</dbReference>
<dbReference type="InterPro" id="IPR017871">
    <property type="entry name" value="ABC_transporter-like_CS"/>
</dbReference>
<dbReference type="SUPFAM" id="SSF52540">
    <property type="entry name" value="P-loop containing nucleoside triphosphate hydrolases"/>
    <property type="match status" value="1"/>
</dbReference>
<comment type="subcellular location">
    <subcellularLocation>
        <location evidence="1">Cell membrane</location>
        <topology evidence="1">Multi-pass membrane protein</topology>
    </subcellularLocation>
</comment>
<keyword evidence="3" id="KW-0547">Nucleotide-binding</keyword>
<sequence length="518" mass="54510">MLRAVSAWAENHLSHVLSFEVSHDLRDRLVRAFAHLLPHGLGRRSVPQLTQIALGDCEKVEVFYAHTAIYLVSAIVTPAVLLAGLATVQPVAAVVVLACLVLGAALPALTRVAGARAAESASDATGMLRDTVESAVAGVREIVSLGLEPVVLADLAAAEDAHQRGRHRRLRISALEESLTTALVTATPLAMAGVLTAHGTDAALTLVLTGVATAVMVPVEVLLRVTRHTGDTRAAARRIGTVLTTPDPVDRSGRLPMPTANDIEVDGVSFSWAGAPAPTLTDVRASFPAGTTTAVVGASGAGKSTLVAVLARHVRPERGTVTLGGIPIERIDPDAYDLVTIGQDVRLFHDTVRANLTLGAEDAPTDDRLWEVLRHARVDDVVRRLDGGFDAVVGERGGRLSGGERQRLALARALLADASVIVLDEAVSQVDTAGEAALHAALRRLGPRTVVMVAHRLSTILSADRVVVMDHGRVVDQGVHDDLMSGCPEYRALVEPQLAAITPVTADIPAPPTQRRKT</sequence>
<accession>A0ABQ6IU88</accession>
<keyword evidence="11" id="KW-1185">Reference proteome</keyword>
<dbReference type="SMART" id="SM00382">
    <property type="entry name" value="AAA"/>
    <property type="match status" value="1"/>
</dbReference>
<evidence type="ECO:0000313" key="10">
    <source>
        <dbReference type="EMBL" id="GMA41470.1"/>
    </source>
</evidence>
<evidence type="ECO:0000256" key="7">
    <source>
        <dbReference type="SAM" id="Phobius"/>
    </source>
</evidence>